<dbReference type="InParanoid" id="A0A152A879"/>
<reference evidence="3 4" key="1">
    <citation type="submission" date="2015-12" db="EMBL/GenBank/DDBJ databases">
        <title>Dictyostelia acquired genes for synthesis and detection of signals that induce cell-type specialization by lateral gene transfer from prokaryotes.</title>
        <authorList>
            <person name="Gloeckner G."/>
            <person name="Schaap P."/>
        </authorList>
    </citation>
    <scope>NUCLEOTIDE SEQUENCE [LARGE SCALE GENOMIC DNA]</scope>
    <source>
        <strain evidence="3 4">TK</strain>
    </source>
</reference>
<evidence type="ECO:0000313" key="4">
    <source>
        <dbReference type="Proteomes" id="UP000076078"/>
    </source>
</evidence>
<keyword evidence="1" id="KW-1133">Transmembrane helix</keyword>
<gene>
    <name evidence="3" type="ORF">DLAC_01256</name>
</gene>
<dbReference type="PANTHER" id="PTHR31378:SF29">
    <property type="entry name" value="EGF-LIKE DOMAIN-CONTAINING PROTEIN-RELATED"/>
    <property type="match status" value="1"/>
</dbReference>
<dbReference type="Proteomes" id="UP000076078">
    <property type="component" value="Unassembled WGS sequence"/>
</dbReference>
<feature type="transmembrane region" description="Helical" evidence="1">
    <location>
        <begin position="1297"/>
        <end position="1320"/>
    </location>
</feature>
<sequence>MIKRNFSFSKGEGNMHIKTLFLIIYIVLCIRNTYGQILGFKDISSGYAAISQCIINVYVLFPSTIIPNQSESTIIYQTNNTTMAKYIKLFPLGANMIYISFQQEGNPTTLALKEAFCQGIPLNYFEMQDFSDDDMEFERDSLIDYYYMLNTNYNSLATILPVLKSSLLTITPGYSVSFAKIIENKYIEIQFQLLGGVANYANNISFSIASQDGQFSSSFQIPAFQNVFSGTQNNNPNAIFTRGISPQIYGYVNTTSEDSTLYIIGDSSPVSRRLKCVYNISGSQRLLGYHQLTSSEIISIYGIGVDNIHNFPQAFTYDSYAPSITINLLETHVLSNIHLITFTFNTLLFSRDPPYVNNIQFPYPFSFNGFSSSFIQGYKMPIVLSRYRDTYTGTISNIKPFQLDQTPNLVDNTPPKLLQATITHVKDYYFALRVKVSDDISGVDTINIINNVIGSADLIDGTLLLGTFEKLITITEIDTPLVFFGILVVDCAGNASPLYLPGEVLSFSLDPIVWYQVPSNPLNDIKNQITSISFQNSTNDVSSGPVTNKLYVGVSNFGYSSKFPLIFTPIFQSMESNAMEGVGPFQGYYNNEESRYIVEFTIPGQLVSKIVNYQINVAGNIYSYALLKKLFPATSTLQVTSTEGDEYPPLITDISSFTSPTTPTSALSGYQIQIGSIGSVPWKYAFFEISGDLDVQPIKYVRYPTDVNDQGFITISFIKEWVDPYIRPLQYSLTYAKVVDINGNVGEYIATGAESNKIYRFNLMQTLAPIPKIDIQIPTPGAPTITPLPPVLSSITYTNLPNVIDVGIVNSFNVKIETYSITGISISHSPVFTIHDINGRYIQFPMSTFLYNDTNVSFIAFITVPIGFGAAEGIYFTVNNIVDNYLNVAYSILSPEDAYRPTIYNMAAPFIQSSSSITTNGGILTLYGNRFGLDASTTSVYVKAMNILTKVPISFFTSVAVAVYNIPPSTSLYQIYVVVNSKTSNTLNLNPIYVQPTQTPKPATCPGTPVCGGPDNGVCTDSGVCQCKGSWTGPSCLSQQITIPQPNVSTTDPSAETTVNGTLPDGSQISFRNLISVVELRELNFKNEIQRNFTFTQWLFTNTSTSSTTSYLYATSIDNNSTNVTVSVQWYPTETTITFANEEIRMLPSTMKYTIDISAFDFQSSTNRLQLVMNAQTISDNTDTDSCVTRATNNQQDSDLTYEYFKLQIDNHSLYGRFIKRALVDFRPTAISNTPLGSTTNDNNSDKIESQQLIGINIPYYRNNVVIDPDFSVLVDNTPIDDSNCPSSKKGLSKSQLAGIIIASSIFGIFVILLSIYIIMKKTNSAVQFRYKLRKLGKFSA</sequence>
<dbReference type="InterPro" id="IPR054484">
    <property type="entry name" value="ComC_SSD"/>
</dbReference>
<dbReference type="Pfam" id="PF25820">
    <property type="entry name" value="DUF7949"/>
    <property type="match status" value="1"/>
</dbReference>
<dbReference type="Pfam" id="PF22933">
    <property type="entry name" value="ComC_SSD"/>
    <property type="match status" value="1"/>
</dbReference>
<feature type="domain" description="EGF-like" evidence="2">
    <location>
        <begin position="1025"/>
        <end position="1036"/>
    </location>
</feature>
<dbReference type="EMBL" id="LODT01000004">
    <property type="protein sequence ID" value="KYR02416.1"/>
    <property type="molecule type" value="Genomic_DNA"/>
</dbReference>
<dbReference type="InterPro" id="IPR055462">
    <property type="entry name" value="DUF7034"/>
</dbReference>
<dbReference type="STRING" id="361077.A0A152A879"/>
<dbReference type="Pfam" id="PF23033">
    <property type="entry name" value="DUF7034"/>
    <property type="match status" value="1"/>
</dbReference>
<keyword evidence="1" id="KW-0812">Transmembrane</keyword>
<dbReference type="InterPro" id="IPR057709">
    <property type="entry name" value="DUF7949"/>
</dbReference>
<dbReference type="InterPro" id="IPR056645">
    <property type="entry name" value="DUF7743"/>
</dbReference>
<comment type="caution">
    <text evidence="3">The sequence shown here is derived from an EMBL/GenBank/DDBJ whole genome shotgun (WGS) entry which is preliminary data.</text>
</comment>
<accession>A0A152A879</accession>
<evidence type="ECO:0000313" key="3">
    <source>
        <dbReference type="EMBL" id="KYR02416.1"/>
    </source>
</evidence>
<keyword evidence="4" id="KW-1185">Reference proteome</keyword>
<dbReference type="Pfam" id="PF24893">
    <property type="entry name" value="DUF7743"/>
    <property type="match status" value="1"/>
</dbReference>
<proteinExistence type="predicted"/>
<keyword evidence="1" id="KW-0472">Membrane</keyword>
<organism evidence="3 4">
    <name type="scientific">Tieghemostelium lacteum</name>
    <name type="common">Slime mold</name>
    <name type="synonym">Dictyostelium lacteum</name>
    <dbReference type="NCBI Taxonomy" id="361077"/>
    <lineage>
        <taxon>Eukaryota</taxon>
        <taxon>Amoebozoa</taxon>
        <taxon>Evosea</taxon>
        <taxon>Eumycetozoa</taxon>
        <taxon>Dictyostelia</taxon>
        <taxon>Dictyosteliales</taxon>
        <taxon>Raperosteliaceae</taxon>
        <taxon>Tieghemostelium</taxon>
    </lineage>
</organism>
<name>A0A152A879_TIELA</name>
<evidence type="ECO:0000256" key="1">
    <source>
        <dbReference type="SAM" id="Phobius"/>
    </source>
</evidence>
<dbReference type="PROSITE" id="PS00022">
    <property type="entry name" value="EGF_1"/>
    <property type="match status" value="1"/>
</dbReference>
<dbReference type="PANTHER" id="PTHR31378">
    <property type="entry name" value="EGF-LIKE DOMAIN-CONTAINING PROTEIN-RELATED-RELATED"/>
    <property type="match status" value="1"/>
</dbReference>
<evidence type="ECO:0000259" key="2">
    <source>
        <dbReference type="PROSITE" id="PS00022"/>
    </source>
</evidence>
<dbReference type="InterPro" id="IPR000742">
    <property type="entry name" value="EGF"/>
</dbReference>
<protein>
    <submittedName>
        <fullName evidence="3">EGF-like domain-containing protein</fullName>
    </submittedName>
</protein>